<accession>A0A7V2AWH2</accession>
<dbReference type="GO" id="GO:0030435">
    <property type="term" value="P:sporulation resulting in formation of a cellular spore"/>
    <property type="evidence" value="ECO:0007669"/>
    <property type="project" value="InterPro"/>
</dbReference>
<dbReference type="Proteomes" id="UP000886069">
    <property type="component" value="Unassembled WGS sequence"/>
</dbReference>
<feature type="domain" description="Sporulation stage II protein D amidase enhancer LytB N-terminal" evidence="1">
    <location>
        <begin position="102"/>
        <end position="191"/>
    </location>
</feature>
<dbReference type="InterPro" id="IPR013486">
    <property type="entry name" value="SpoIID/LytB"/>
</dbReference>
<dbReference type="Pfam" id="PF08486">
    <property type="entry name" value="SpoIID"/>
    <property type="match status" value="1"/>
</dbReference>
<protein>
    <submittedName>
        <fullName evidence="2">SpoIID/LytB domain-containing protein</fullName>
    </submittedName>
</protein>
<dbReference type="InterPro" id="IPR013693">
    <property type="entry name" value="SpoIID/LytB_N"/>
</dbReference>
<dbReference type="EMBL" id="DSEC01000625">
    <property type="protein sequence ID" value="HER44527.1"/>
    <property type="molecule type" value="Genomic_DNA"/>
</dbReference>
<proteinExistence type="predicted"/>
<name>A0A7V2AWH2_UNCEI</name>
<dbReference type="AlphaFoldDB" id="A0A7V2AWH2"/>
<dbReference type="NCBIfam" id="TIGR02669">
    <property type="entry name" value="SpoIID_LytB"/>
    <property type="match status" value="1"/>
</dbReference>
<comment type="caution">
    <text evidence="2">The sequence shown here is derived from an EMBL/GenBank/DDBJ whole genome shotgun (WGS) entry which is preliminary data.</text>
</comment>
<gene>
    <name evidence="2" type="ORF">ENO08_08725</name>
</gene>
<evidence type="ECO:0000313" key="2">
    <source>
        <dbReference type="EMBL" id="HER44527.1"/>
    </source>
</evidence>
<organism evidence="2">
    <name type="scientific">Eiseniibacteriota bacterium</name>
    <dbReference type="NCBI Taxonomy" id="2212470"/>
    <lineage>
        <taxon>Bacteria</taxon>
        <taxon>Candidatus Eiseniibacteriota</taxon>
    </lineage>
</organism>
<evidence type="ECO:0000259" key="1">
    <source>
        <dbReference type="Pfam" id="PF08486"/>
    </source>
</evidence>
<sequence length="393" mass="43282">MIPPVERPPVVRVLVLEPCPAVRVRIPSAFFVAEGPGLEPLERLDSGGEFVVRRAGGGLAFRGSGTDLRGAPAMSIHCPGSGHIYINGKPYRGDFTFRAAQDGVIVINDIEIDDYLKGVLPAEIGYLRPDQYEAYLVQAIASRSYSLSKLEEKRMEMYDLRATIMDQVYRGVQGEHPDASRAVDETRGLVAFFEGAPARTFYSSCCGGHTADIRVGWPWKPPAAFLQGVRDTKDGEKGRSFCHRSPHFRWRVHWSGRTLERILEKTLPRELGVKPAAIGTLEDIVVRGVSPSGRVEAMEFVTDRGRHVVVGDRIRWVLLPQQGSDAILKSTLFKIDVTKSGGRVSAVNLVGGGNGHGIGMCQTGAIRMAEKGYSCEEILAHYYPGTRIVRYYP</sequence>
<reference evidence="2" key="1">
    <citation type="journal article" date="2020" name="mSystems">
        <title>Genome- and Community-Level Interaction Insights into Carbon Utilization and Element Cycling Functions of Hydrothermarchaeota in Hydrothermal Sediment.</title>
        <authorList>
            <person name="Zhou Z."/>
            <person name="Liu Y."/>
            <person name="Xu W."/>
            <person name="Pan J."/>
            <person name="Luo Z.H."/>
            <person name="Li M."/>
        </authorList>
    </citation>
    <scope>NUCLEOTIDE SEQUENCE [LARGE SCALE GENOMIC DNA]</scope>
    <source>
        <strain evidence="2">SpSt-1233</strain>
    </source>
</reference>